<dbReference type="EMBL" id="CM035417">
    <property type="protein sequence ID" value="KAH7422832.1"/>
    <property type="molecule type" value="Genomic_DNA"/>
</dbReference>
<reference evidence="1" key="1">
    <citation type="submission" date="2021-08" db="EMBL/GenBank/DDBJ databases">
        <title>WGS assembly of Ceratopteris richardii.</title>
        <authorList>
            <person name="Marchant D.B."/>
            <person name="Chen G."/>
            <person name="Jenkins J."/>
            <person name="Shu S."/>
            <person name="Leebens-Mack J."/>
            <person name="Grimwood J."/>
            <person name="Schmutz J."/>
            <person name="Soltis P."/>
            <person name="Soltis D."/>
            <person name="Chen Z.-H."/>
        </authorList>
    </citation>
    <scope>NUCLEOTIDE SEQUENCE</scope>
    <source>
        <strain evidence="1">Whitten #5841</strain>
        <tissue evidence="1">Leaf</tissue>
    </source>
</reference>
<keyword evidence="2" id="KW-1185">Reference proteome</keyword>
<dbReference type="OrthoDB" id="5034840at2759"/>
<evidence type="ECO:0000313" key="1">
    <source>
        <dbReference type="EMBL" id="KAH7422832.1"/>
    </source>
</evidence>
<evidence type="ECO:0008006" key="3">
    <source>
        <dbReference type="Google" id="ProtNLM"/>
    </source>
</evidence>
<dbReference type="AlphaFoldDB" id="A0A8T2TJL3"/>
<comment type="caution">
    <text evidence="1">The sequence shown here is derived from an EMBL/GenBank/DDBJ whole genome shotgun (WGS) entry which is preliminary data.</text>
</comment>
<name>A0A8T2TJL3_CERRI</name>
<dbReference type="Pfam" id="PF14196">
    <property type="entry name" value="ATC_hydrolase"/>
    <property type="match status" value="1"/>
</dbReference>
<dbReference type="Proteomes" id="UP000825935">
    <property type="component" value="Chromosome 12"/>
</dbReference>
<sequence length="256" mass="29074">MWKRMLGAVAKRTEALQYRTYIDSLLKNLGLNIVLSSSSSSCEREREKERVSYFREHHQVIGHESAIKNRIHEVFEESMKKHQDLIADSRARAHLQVACLVEGSYKALLPWFRNDQDKVIELIRKPLGESAAGLLGVSQKIALFLSFNKFSFMSRSLKYMDADFGKSFSVEHHIMPSSHRASVKRCIYNSVFKADGVPELTPIFCALDRMWFDQVHPKKHGVTFSRSSTLAQGATSCDFVVSKADVRDDAEASITN</sequence>
<evidence type="ECO:0000313" key="2">
    <source>
        <dbReference type="Proteomes" id="UP000825935"/>
    </source>
</evidence>
<proteinExistence type="predicted"/>
<dbReference type="OMA" id="CAFDANW"/>
<protein>
    <recommendedName>
        <fullName evidence="3">L-2-amino-thiazoline-4-carboxylic acid hydrolase</fullName>
    </recommendedName>
</protein>
<organism evidence="1 2">
    <name type="scientific">Ceratopteris richardii</name>
    <name type="common">Triangle waterfern</name>
    <dbReference type="NCBI Taxonomy" id="49495"/>
    <lineage>
        <taxon>Eukaryota</taxon>
        <taxon>Viridiplantae</taxon>
        <taxon>Streptophyta</taxon>
        <taxon>Embryophyta</taxon>
        <taxon>Tracheophyta</taxon>
        <taxon>Polypodiopsida</taxon>
        <taxon>Polypodiidae</taxon>
        <taxon>Polypodiales</taxon>
        <taxon>Pteridineae</taxon>
        <taxon>Pteridaceae</taxon>
        <taxon>Parkerioideae</taxon>
        <taxon>Ceratopteris</taxon>
    </lineage>
</organism>
<gene>
    <name evidence="1" type="ORF">KP509_12G027700</name>
</gene>
<dbReference type="InterPro" id="IPR026002">
    <property type="entry name" value="ATC_hydrolase-like"/>
</dbReference>
<accession>A0A8T2TJL3</accession>